<dbReference type="EMBL" id="LXQA010188651">
    <property type="protein sequence ID" value="MCI31634.1"/>
    <property type="molecule type" value="Genomic_DNA"/>
</dbReference>
<comment type="caution">
    <text evidence="1">The sequence shown here is derived from an EMBL/GenBank/DDBJ whole genome shotgun (WGS) entry which is preliminary data.</text>
</comment>
<proteinExistence type="predicted"/>
<protein>
    <submittedName>
        <fullName evidence="1">Uncharacterized protein</fullName>
    </submittedName>
</protein>
<accession>A0A392R6C3</accession>
<reference evidence="1 2" key="1">
    <citation type="journal article" date="2018" name="Front. Plant Sci.">
        <title>Red Clover (Trifolium pratense) and Zigzag Clover (T. medium) - A Picture of Genomic Similarities and Differences.</title>
        <authorList>
            <person name="Dluhosova J."/>
            <person name="Istvanek J."/>
            <person name="Nedelnik J."/>
            <person name="Repkova J."/>
        </authorList>
    </citation>
    <scope>NUCLEOTIDE SEQUENCE [LARGE SCALE GENOMIC DNA]</scope>
    <source>
        <strain evidence="2">cv. 10/8</strain>
        <tissue evidence="1">Leaf</tissue>
    </source>
</reference>
<dbReference type="Proteomes" id="UP000265520">
    <property type="component" value="Unassembled WGS sequence"/>
</dbReference>
<evidence type="ECO:0000313" key="2">
    <source>
        <dbReference type="Proteomes" id="UP000265520"/>
    </source>
</evidence>
<name>A0A392R6C3_9FABA</name>
<dbReference type="SUPFAM" id="SSF53098">
    <property type="entry name" value="Ribonuclease H-like"/>
    <property type="match status" value="1"/>
</dbReference>
<dbReference type="AlphaFoldDB" id="A0A392R6C3"/>
<keyword evidence="2" id="KW-1185">Reference proteome</keyword>
<evidence type="ECO:0000313" key="1">
    <source>
        <dbReference type="EMBL" id="MCI31634.1"/>
    </source>
</evidence>
<organism evidence="1 2">
    <name type="scientific">Trifolium medium</name>
    <dbReference type="NCBI Taxonomy" id="97028"/>
    <lineage>
        <taxon>Eukaryota</taxon>
        <taxon>Viridiplantae</taxon>
        <taxon>Streptophyta</taxon>
        <taxon>Embryophyta</taxon>
        <taxon>Tracheophyta</taxon>
        <taxon>Spermatophyta</taxon>
        <taxon>Magnoliopsida</taxon>
        <taxon>eudicotyledons</taxon>
        <taxon>Gunneridae</taxon>
        <taxon>Pentapetalae</taxon>
        <taxon>rosids</taxon>
        <taxon>fabids</taxon>
        <taxon>Fabales</taxon>
        <taxon>Fabaceae</taxon>
        <taxon>Papilionoideae</taxon>
        <taxon>50 kb inversion clade</taxon>
        <taxon>NPAAA clade</taxon>
        <taxon>Hologalegina</taxon>
        <taxon>IRL clade</taxon>
        <taxon>Trifolieae</taxon>
        <taxon>Trifolium</taxon>
    </lineage>
</organism>
<feature type="non-terminal residue" evidence="1">
    <location>
        <position position="1"/>
    </location>
</feature>
<dbReference type="InterPro" id="IPR012337">
    <property type="entry name" value="RNaseH-like_sf"/>
</dbReference>
<sequence>NFVKLNTDGASKEGKITGCGGVIRGNQGLCLAQRLAFSKVELCIDSQVVVQVIESGRTRGTTEYALLKKIRGLLSLEWEDAL</sequence>